<protein>
    <submittedName>
        <fullName evidence="2">RNB domain-containing ribonuclease</fullName>
    </submittedName>
</protein>
<dbReference type="Pfam" id="PF00773">
    <property type="entry name" value="RNB"/>
    <property type="match status" value="1"/>
</dbReference>
<proteinExistence type="predicted"/>
<dbReference type="PANTHER" id="PTHR23355">
    <property type="entry name" value="RIBONUCLEASE"/>
    <property type="match status" value="1"/>
</dbReference>
<reference evidence="2" key="1">
    <citation type="submission" date="2022-10" db="EMBL/GenBank/DDBJ databases">
        <title>The WGS of Solirubrobacter phytolaccae KCTC 29190.</title>
        <authorList>
            <person name="Jiang Z."/>
        </authorList>
    </citation>
    <scope>NUCLEOTIDE SEQUENCE</scope>
    <source>
        <strain evidence="2">KCTC 29190</strain>
    </source>
</reference>
<feature type="domain" description="RNB" evidence="1">
    <location>
        <begin position="51"/>
        <end position="357"/>
    </location>
</feature>
<dbReference type="EMBL" id="JAPDDP010000069">
    <property type="protein sequence ID" value="MDA0184166.1"/>
    <property type="molecule type" value="Genomic_DNA"/>
</dbReference>
<dbReference type="GO" id="GO:0006402">
    <property type="term" value="P:mRNA catabolic process"/>
    <property type="evidence" value="ECO:0007669"/>
    <property type="project" value="TreeGrafter"/>
</dbReference>
<dbReference type="PANTHER" id="PTHR23355:SF9">
    <property type="entry name" value="DIS3-LIKE EXONUCLEASE 2"/>
    <property type="match status" value="1"/>
</dbReference>
<evidence type="ECO:0000313" key="2">
    <source>
        <dbReference type="EMBL" id="MDA0184166.1"/>
    </source>
</evidence>
<evidence type="ECO:0000313" key="3">
    <source>
        <dbReference type="Proteomes" id="UP001147653"/>
    </source>
</evidence>
<dbReference type="GO" id="GO:0004540">
    <property type="term" value="F:RNA nuclease activity"/>
    <property type="evidence" value="ECO:0007669"/>
    <property type="project" value="InterPro"/>
</dbReference>
<organism evidence="2 3">
    <name type="scientific">Solirubrobacter phytolaccae</name>
    <dbReference type="NCBI Taxonomy" id="1404360"/>
    <lineage>
        <taxon>Bacteria</taxon>
        <taxon>Bacillati</taxon>
        <taxon>Actinomycetota</taxon>
        <taxon>Thermoleophilia</taxon>
        <taxon>Solirubrobacterales</taxon>
        <taxon>Solirubrobacteraceae</taxon>
        <taxon>Solirubrobacter</taxon>
    </lineage>
</organism>
<dbReference type="Proteomes" id="UP001147653">
    <property type="component" value="Unassembled WGS sequence"/>
</dbReference>
<accession>A0A9X3NHT2</accession>
<evidence type="ECO:0000259" key="1">
    <source>
        <dbReference type="SMART" id="SM00955"/>
    </source>
</evidence>
<dbReference type="SMART" id="SM00955">
    <property type="entry name" value="RNB"/>
    <property type="match status" value="1"/>
</dbReference>
<keyword evidence="3" id="KW-1185">Reference proteome</keyword>
<dbReference type="InterPro" id="IPR012340">
    <property type="entry name" value="NA-bd_OB-fold"/>
</dbReference>
<comment type="caution">
    <text evidence="2">The sequence shown here is derived from an EMBL/GenBank/DDBJ whole genome shotgun (WGS) entry which is preliminary data.</text>
</comment>
<name>A0A9X3NHT2_9ACTN</name>
<dbReference type="Pfam" id="PF18614">
    <property type="entry name" value="RNase_II_C_S1"/>
    <property type="match status" value="1"/>
</dbReference>
<dbReference type="InterPro" id="IPR001900">
    <property type="entry name" value="RNase_II/R"/>
</dbReference>
<dbReference type="RefSeq" id="WP_270028584.1">
    <property type="nucleotide sequence ID" value="NZ_JAPDDP010000069.1"/>
</dbReference>
<sequence length="447" mass="47811">MLTRWLRVVPQSALADGLAAIRAELGVPGAFPEDALEEAEAAAAKPVEGTRVELPFITIDPPGARDLDQALHLARREDGYRVSYAIADPAYFLKPGGALDREAHERGATVYMPDGKLPLYPPALSEGAASLLPDDWRPAVLWTLDLDARGELVATHVARRVVRSTAQHTYEDVPDDVAPLLREIGELRLAIERARGGVRLAVPEQEVIAQDDGWTTSYRVPNAYEEFNAQLSLLTGMAAARLMLDARVGILRTQPAPSEKSFARFGLTAAALGVPWPEDVAYPEFVRALDPTIPAHAAVMHEASRIGSGAGYTAFDGALPELGSHWAVAAPYAHATAPLRRLQDRYVSDCCLGTPDREALPGLPATMAAAGRRAGAVDRAVVDLVEAVLLAGREGESFEAVVIDDGVIQLRDPAVRAKVSGSPAPGTTVTVRLERADPATRTVTFTL</sequence>
<dbReference type="GO" id="GO:0003723">
    <property type="term" value="F:RNA binding"/>
    <property type="evidence" value="ECO:0007669"/>
    <property type="project" value="InterPro"/>
</dbReference>
<dbReference type="SUPFAM" id="SSF50249">
    <property type="entry name" value="Nucleic acid-binding proteins"/>
    <property type="match status" value="1"/>
</dbReference>
<dbReference type="InterPro" id="IPR040596">
    <property type="entry name" value="RNase_II_C_S1"/>
</dbReference>
<gene>
    <name evidence="2" type="ORF">OJ997_27905</name>
</gene>
<dbReference type="InterPro" id="IPR050180">
    <property type="entry name" value="RNR_Ribonuclease"/>
</dbReference>
<dbReference type="AlphaFoldDB" id="A0A9X3NHT2"/>